<dbReference type="Proteomes" id="UP000033860">
    <property type="component" value="Unassembled WGS sequence"/>
</dbReference>
<evidence type="ECO:0000313" key="2">
    <source>
        <dbReference type="EMBL" id="KKU60486.1"/>
    </source>
</evidence>
<accession>A0A0G1RTR7</accession>
<dbReference type="EMBL" id="LCNT01000010">
    <property type="protein sequence ID" value="KKU60486.1"/>
    <property type="molecule type" value="Genomic_DNA"/>
</dbReference>
<sequence length="204" mass="22297">MATAVFSLGVLSLMVPLGLGFLFLFTLFNSYRQLITLVIGLILIGEGLLQLFGRSLFLFSFNHRLPKNPNLMATFWLGAFSGLGASSCVGPILGAIITLAANSRSLAAALNLILAYSLGLVLPLFLLAWLWQRRPTTAQKILRGRAVTLFGRKVHLVNLAAAILFFFLGYVFIKYQGSFGLAPVFTRSGILDFTFDLQDSLFGL</sequence>
<name>A0A0G1RTR7_9BACT</name>
<reference evidence="2 3" key="1">
    <citation type="journal article" date="2015" name="Nature">
        <title>rRNA introns, odd ribosomes, and small enigmatic genomes across a large radiation of phyla.</title>
        <authorList>
            <person name="Brown C.T."/>
            <person name="Hug L.A."/>
            <person name="Thomas B.C."/>
            <person name="Sharon I."/>
            <person name="Castelle C.J."/>
            <person name="Singh A."/>
            <person name="Wilkins M.J."/>
            <person name="Williams K.H."/>
            <person name="Banfield J.F."/>
        </authorList>
    </citation>
    <scope>NUCLEOTIDE SEQUENCE [LARGE SCALE GENOMIC DNA]</scope>
</reference>
<evidence type="ECO:0000256" key="1">
    <source>
        <dbReference type="SAM" id="Phobius"/>
    </source>
</evidence>
<feature type="transmembrane region" description="Helical" evidence="1">
    <location>
        <begin position="6"/>
        <end position="27"/>
    </location>
</feature>
<dbReference type="InterPro" id="IPR051790">
    <property type="entry name" value="Cytochrome_c-biogenesis_DsbD"/>
</dbReference>
<evidence type="ECO:0000313" key="3">
    <source>
        <dbReference type="Proteomes" id="UP000033860"/>
    </source>
</evidence>
<dbReference type="AlphaFoldDB" id="A0A0G1RTR7"/>
<proteinExistence type="predicted"/>
<protein>
    <submittedName>
        <fullName evidence="2">Cytochrome c biogenesis protein transmembrane region</fullName>
    </submittedName>
</protein>
<feature type="transmembrane region" description="Helical" evidence="1">
    <location>
        <begin position="154"/>
        <end position="173"/>
    </location>
</feature>
<dbReference type="PANTHER" id="PTHR31272:SF4">
    <property type="entry name" value="CYTOCHROME C-TYPE BIOGENESIS PROTEIN HI_1454-RELATED"/>
    <property type="match status" value="1"/>
</dbReference>
<feature type="transmembrane region" description="Helical" evidence="1">
    <location>
        <begin position="108"/>
        <end position="131"/>
    </location>
</feature>
<comment type="caution">
    <text evidence="2">The sequence shown here is derived from an EMBL/GenBank/DDBJ whole genome shotgun (WGS) entry which is preliminary data.</text>
</comment>
<organism evidence="2 3">
    <name type="scientific">Candidatus Beckwithbacteria bacterium GW2011_GWB1_47_15</name>
    <dbReference type="NCBI Taxonomy" id="1618371"/>
    <lineage>
        <taxon>Bacteria</taxon>
        <taxon>Candidatus Beckwithiibacteriota</taxon>
    </lineage>
</organism>
<feature type="transmembrane region" description="Helical" evidence="1">
    <location>
        <begin position="73"/>
        <end position="101"/>
    </location>
</feature>
<keyword evidence="1" id="KW-1133">Transmembrane helix</keyword>
<keyword evidence="1 2" id="KW-0812">Transmembrane</keyword>
<dbReference type="PANTHER" id="PTHR31272">
    <property type="entry name" value="CYTOCHROME C-TYPE BIOGENESIS PROTEIN HI_1454-RELATED"/>
    <property type="match status" value="1"/>
</dbReference>
<keyword evidence="1" id="KW-0472">Membrane</keyword>
<gene>
    <name evidence="2" type="ORF">UX85_C0010G0019</name>
</gene>
<feature type="transmembrane region" description="Helical" evidence="1">
    <location>
        <begin position="34"/>
        <end position="53"/>
    </location>
</feature>